<gene>
    <name evidence="1" type="ORF">DW070_02925</name>
</gene>
<sequence>MEEEFTVAIYQKDKIYVLVGRENGGLSFDNVIHRALKFTREKAEKLKEVIQRRNPNYDVCVMQIRTFY</sequence>
<proteinExistence type="predicted"/>
<comment type="caution">
    <text evidence="1">The sequence shown here is derived from an EMBL/GenBank/DDBJ whole genome shotgun (WGS) entry which is preliminary data.</text>
</comment>
<evidence type="ECO:0000313" key="1">
    <source>
        <dbReference type="EMBL" id="RGB81743.1"/>
    </source>
</evidence>
<dbReference type="EMBL" id="QVEP01000004">
    <property type="protein sequence ID" value="RGB81743.1"/>
    <property type="molecule type" value="Genomic_DNA"/>
</dbReference>
<dbReference type="AlphaFoldDB" id="A0A3E2TS09"/>
<evidence type="ECO:0000313" key="2">
    <source>
        <dbReference type="Proteomes" id="UP000260773"/>
    </source>
</evidence>
<accession>A0A3E2TS09</accession>
<organism evidence="1 2">
    <name type="scientific">Coprococcus catus</name>
    <dbReference type="NCBI Taxonomy" id="116085"/>
    <lineage>
        <taxon>Bacteria</taxon>
        <taxon>Bacillati</taxon>
        <taxon>Bacillota</taxon>
        <taxon>Clostridia</taxon>
        <taxon>Lachnospirales</taxon>
        <taxon>Lachnospiraceae</taxon>
        <taxon>Coprococcus</taxon>
    </lineage>
</organism>
<name>A0A3E2TS09_9FIRM</name>
<protein>
    <submittedName>
        <fullName evidence="1">Uncharacterized protein</fullName>
    </submittedName>
</protein>
<dbReference type="Proteomes" id="UP000260773">
    <property type="component" value="Unassembled WGS sequence"/>
</dbReference>
<reference evidence="1 2" key="1">
    <citation type="submission" date="2018-08" db="EMBL/GenBank/DDBJ databases">
        <title>A genome reference for cultivated species of the human gut microbiota.</title>
        <authorList>
            <person name="Zou Y."/>
            <person name="Xue W."/>
            <person name="Luo G."/>
        </authorList>
    </citation>
    <scope>NUCLEOTIDE SEQUENCE [LARGE SCALE GENOMIC DNA]</scope>
    <source>
        <strain evidence="1 2">AF45-17</strain>
    </source>
</reference>